<name>A0ABD2X4J6_9HYME</name>
<reference evidence="4 5" key="1">
    <citation type="journal article" date="2024" name="bioRxiv">
        <title>A reference genome for Trichogramma kaykai: A tiny desert-dwelling parasitoid wasp with competing sex-ratio distorters.</title>
        <authorList>
            <person name="Culotta J."/>
            <person name="Lindsey A.R."/>
        </authorList>
    </citation>
    <scope>NUCLEOTIDE SEQUENCE [LARGE SCALE GENOMIC DNA]</scope>
    <source>
        <strain evidence="4 5">KSX58</strain>
    </source>
</reference>
<feature type="repeat" description="ANK" evidence="3">
    <location>
        <begin position="120"/>
        <end position="148"/>
    </location>
</feature>
<dbReference type="AlphaFoldDB" id="A0ABD2X4J6"/>
<organism evidence="4 5">
    <name type="scientific">Trichogramma kaykai</name>
    <dbReference type="NCBI Taxonomy" id="54128"/>
    <lineage>
        <taxon>Eukaryota</taxon>
        <taxon>Metazoa</taxon>
        <taxon>Ecdysozoa</taxon>
        <taxon>Arthropoda</taxon>
        <taxon>Hexapoda</taxon>
        <taxon>Insecta</taxon>
        <taxon>Pterygota</taxon>
        <taxon>Neoptera</taxon>
        <taxon>Endopterygota</taxon>
        <taxon>Hymenoptera</taxon>
        <taxon>Apocrita</taxon>
        <taxon>Proctotrupomorpha</taxon>
        <taxon>Chalcidoidea</taxon>
        <taxon>Trichogrammatidae</taxon>
        <taxon>Trichogramma</taxon>
    </lineage>
</organism>
<evidence type="ECO:0000256" key="3">
    <source>
        <dbReference type="PROSITE-ProRule" id="PRU00023"/>
    </source>
</evidence>
<accession>A0ABD2X4J6</accession>
<dbReference type="PROSITE" id="PS50088">
    <property type="entry name" value="ANK_REPEAT"/>
    <property type="match status" value="2"/>
</dbReference>
<evidence type="ECO:0000256" key="2">
    <source>
        <dbReference type="ARBA" id="ARBA00023043"/>
    </source>
</evidence>
<dbReference type="PROSITE" id="PS50297">
    <property type="entry name" value="ANK_REP_REGION"/>
    <property type="match status" value="2"/>
</dbReference>
<keyword evidence="5" id="KW-1185">Reference proteome</keyword>
<evidence type="ECO:0000313" key="4">
    <source>
        <dbReference type="EMBL" id="KAL3400020.1"/>
    </source>
</evidence>
<dbReference type="InterPro" id="IPR002110">
    <property type="entry name" value="Ankyrin_rpt"/>
</dbReference>
<protein>
    <submittedName>
        <fullName evidence="4">Uncharacterized protein</fullName>
    </submittedName>
</protein>
<dbReference type="PANTHER" id="PTHR24171">
    <property type="entry name" value="ANKYRIN REPEAT DOMAIN-CONTAINING PROTEIN 39-RELATED"/>
    <property type="match status" value="1"/>
</dbReference>
<dbReference type="InterPro" id="IPR036770">
    <property type="entry name" value="Ankyrin_rpt-contain_sf"/>
</dbReference>
<dbReference type="EMBL" id="JBJJXI010000054">
    <property type="protein sequence ID" value="KAL3400020.1"/>
    <property type="molecule type" value="Genomic_DNA"/>
</dbReference>
<comment type="caution">
    <text evidence="4">The sequence shown here is derived from an EMBL/GenBank/DDBJ whole genome shotgun (WGS) entry which is preliminary data.</text>
</comment>
<evidence type="ECO:0000256" key="1">
    <source>
        <dbReference type="ARBA" id="ARBA00022737"/>
    </source>
</evidence>
<keyword evidence="1" id="KW-0677">Repeat</keyword>
<dbReference type="Pfam" id="PF12796">
    <property type="entry name" value="Ank_2"/>
    <property type="match status" value="1"/>
</dbReference>
<dbReference type="SUPFAM" id="SSF48403">
    <property type="entry name" value="Ankyrin repeat"/>
    <property type="match status" value="1"/>
</dbReference>
<keyword evidence="2 3" id="KW-0040">ANK repeat</keyword>
<gene>
    <name evidence="4" type="ORF">TKK_006639</name>
</gene>
<dbReference type="SMART" id="SM00248">
    <property type="entry name" value="ANK"/>
    <property type="match status" value="3"/>
</dbReference>
<dbReference type="Gene3D" id="1.25.40.20">
    <property type="entry name" value="Ankyrin repeat-containing domain"/>
    <property type="match status" value="2"/>
</dbReference>
<feature type="repeat" description="ANK" evidence="3">
    <location>
        <begin position="45"/>
        <end position="77"/>
    </location>
</feature>
<dbReference type="Proteomes" id="UP001627154">
    <property type="component" value="Unassembled WGS sequence"/>
</dbReference>
<evidence type="ECO:0000313" key="5">
    <source>
        <dbReference type="Proteomes" id="UP001627154"/>
    </source>
</evidence>
<sequence length="344" mass="40391">MADVEESTPLHIIGWRYREYDFMEMFFKINDDLQQTVQVNARDELGNTPLHVAMSYYNKKIPESLLRRGADPNSANEKGSTPLHIICQREQNNEDDFAELFFRINDDIQQTVQVDARDNLGRTPLQLAVANRLPHVIDILLDRGANLSSFVFPTESYFVEGFRKGLCENRYEFKFRLAFCALSVVERLEKRGHELSRNDALTIMNTLFKHNIFFNFSPLEIWRSDEEFAIAAKKITVSPSLSLYDLIQLPYEEAAKKLTYTDYFKLCGSIGLQSLGYENGEDYIVYLCGIMWREFFRRWALDLFLELTRYRLPILCCDMIMKELKNKDFLHICWAATGRNSWWR</sequence>
<proteinExistence type="predicted"/>